<dbReference type="PANTHER" id="PTHR30178">
    <property type="entry name" value="INNER MEMBRANE PROTEIN YAAH"/>
    <property type="match status" value="1"/>
</dbReference>
<dbReference type="GO" id="GO:0005886">
    <property type="term" value="C:plasma membrane"/>
    <property type="evidence" value="ECO:0007669"/>
    <property type="project" value="TreeGrafter"/>
</dbReference>
<comment type="similarity">
    <text evidence="2">Belongs to the acetate uptake transporter (AceTr) (TC 2.A.96) family.</text>
</comment>
<evidence type="ECO:0000256" key="4">
    <source>
        <dbReference type="ARBA" id="ARBA00022989"/>
    </source>
</evidence>
<gene>
    <name evidence="7" type="ORF">EV196_106109</name>
</gene>
<proteinExistence type="inferred from homology"/>
<dbReference type="Pfam" id="PF01184">
    <property type="entry name" value="Gpr1_Fun34_YaaH"/>
    <property type="match status" value="1"/>
</dbReference>
<evidence type="ECO:0000313" key="7">
    <source>
        <dbReference type="EMBL" id="TCL64920.1"/>
    </source>
</evidence>
<sequence length="189" mass="20553">MNTIKLGNPAVVGLAGFGLTTLLLQFHNLGWCGLGPVVAMGFVFGGLAQLVAGFMEQKTGNNFGFAAFSSYGSFWIGLGIIWILNHFEIYTSSKTDVGYYLIAWTLLTIIFWIGSLFIHTAMAFTFSTLAIGFILLDLAHFGFPEATTFAAYVLIACALSAWYMMAAIIINDVSGKQLLKVGKPWLKVN</sequence>
<comment type="caution">
    <text evidence="7">The sequence shown here is derived from an EMBL/GenBank/DDBJ whole genome shotgun (WGS) entry which is preliminary data.</text>
</comment>
<keyword evidence="8" id="KW-1185">Reference proteome</keyword>
<dbReference type="OrthoDB" id="9787939at2"/>
<dbReference type="InterPro" id="IPR000791">
    <property type="entry name" value="Gpr1/Fun34/SatP-like"/>
</dbReference>
<dbReference type="NCBIfam" id="NF038013">
    <property type="entry name" value="AceTr_1"/>
    <property type="match status" value="1"/>
</dbReference>
<evidence type="ECO:0000256" key="6">
    <source>
        <dbReference type="SAM" id="Phobius"/>
    </source>
</evidence>
<evidence type="ECO:0000256" key="3">
    <source>
        <dbReference type="ARBA" id="ARBA00022692"/>
    </source>
</evidence>
<feature type="transmembrane region" description="Helical" evidence="6">
    <location>
        <begin position="124"/>
        <end position="143"/>
    </location>
</feature>
<accession>A0A4R1RGT2</accession>
<feature type="transmembrane region" description="Helical" evidence="6">
    <location>
        <begin position="63"/>
        <end position="85"/>
    </location>
</feature>
<evidence type="ECO:0000256" key="5">
    <source>
        <dbReference type="ARBA" id="ARBA00023136"/>
    </source>
</evidence>
<evidence type="ECO:0000313" key="8">
    <source>
        <dbReference type="Proteomes" id="UP000295455"/>
    </source>
</evidence>
<organism evidence="7 8">
    <name type="scientific">Mariniflexile fucanivorans</name>
    <dbReference type="NCBI Taxonomy" id="264023"/>
    <lineage>
        <taxon>Bacteria</taxon>
        <taxon>Pseudomonadati</taxon>
        <taxon>Bacteroidota</taxon>
        <taxon>Flavobacteriia</taxon>
        <taxon>Flavobacteriales</taxon>
        <taxon>Flavobacteriaceae</taxon>
        <taxon>Mariniflexile</taxon>
    </lineage>
</organism>
<feature type="transmembrane region" description="Helical" evidence="6">
    <location>
        <begin position="97"/>
        <end position="117"/>
    </location>
</feature>
<feature type="transmembrane region" description="Helical" evidence="6">
    <location>
        <begin position="7"/>
        <end position="27"/>
    </location>
</feature>
<evidence type="ECO:0000256" key="2">
    <source>
        <dbReference type="ARBA" id="ARBA00005587"/>
    </source>
</evidence>
<feature type="transmembrane region" description="Helical" evidence="6">
    <location>
        <begin position="33"/>
        <end position="51"/>
    </location>
</feature>
<dbReference type="GO" id="GO:0071422">
    <property type="term" value="P:succinate transmembrane transport"/>
    <property type="evidence" value="ECO:0007669"/>
    <property type="project" value="TreeGrafter"/>
</dbReference>
<dbReference type="GO" id="GO:0015360">
    <property type="term" value="F:acetate:proton symporter activity"/>
    <property type="evidence" value="ECO:0007669"/>
    <property type="project" value="TreeGrafter"/>
</dbReference>
<dbReference type="RefSeq" id="WP_132218199.1">
    <property type="nucleotide sequence ID" value="NZ_OX156936.1"/>
</dbReference>
<keyword evidence="5 6" id="KW-0472">Membrane</keyword>
<protein>
    <submittedName>
        <fullName evidence="7">Uncharacterized protein</fullName>
    </submittedName>
</protein>
<dbReference type="InterPro" id="IPR047623">
    <property type="entry name" value="SatP"/>
</dbReference>
<dbReference type="Proteomes" id="UP000295455">
    <property type="component" value="Unassembled WGS sequence"/>
</dbReference>
<dbReference type="PANTHER" id="PTHR30178:SF3">
    <property type="entry name" value="SUCCINATE-ACETATE_PROTON SYMPORTER SATP"/>
    <property type="match status" value="1"/>
</dbReference>
<keyword evidence="4 6" id="KW-1133">Transmembrane helix</keyword>
<reference evidence="7 8" key="1">
    <citation type="submission" date="2019-03" db="EMBL/GenBank/DDBJ databases">
        <title>Genomic Encyclopedia of Type Strains, Phase IV (KMG-IV): sequencing the most valuable type-strain genomes for metagenomic binning, comparative biology and taxonomic classification.</title>
        <authorList>
            <person name="Goeker M."/>
        </authorList>
    </citation>
    <scope>NUCLEOTIDE SEQUENCE [LARGE SCALE GENOMIC DNA]</scope>
    <source>
        <strain evidence="7 8">DSM 18792</strain>
    </source>
</reference>
<evidence type="ECO:0000256" key="1">
    <source>
        <dbReference type="ARBA" id="ARBA00004141"/>
    </source>
</evidence>
<dbReference type="EMBL" id="SLUP01000006">
    <property type="protein sequence ID" value="TCL64920.1"/>
    <property type="molecule type" value="Genomic_DNA"/>
</dbReference>
<name>A0A4R1RGT2_9FLAO</name>
<dbReference type="AlphaFoldDB" id="A0A4R1RGT2"/>
<comment type="subcellular location">
    <subcellularLocation>
        <location evidence="1">Membrane</location>
        <topology evidence="1">Multi-pass membrane protein</topology>
    </subcellularLocation>
</comment>
<feature type="transmembrane region" description="Helical" evidence="6">
    <location>
        <begin position="149"/>
        <end position="170"/>
    </location>
</feature>
<keyword evidence="3 6" id="KW-0812">Transmembrane</keyword>